<organism evidence="1 2">
    <name type="scientific">Streptomyces parvus</name>
    <dbReference type="NCBI Taxonomy" id="66428"/>
    <lineage>
        <taxon>Bacteria</taxon>
        <taxon>Bacillati</taxon>
        <taxon>Actinomycetota</taxon>
        <taxon>Actinomycetes</taxon>
        <taxon>Kitasatosporales</taxon>
        <taxon>Streptomycetaceae</taxon>
        <taxon>Streptomyces</taxon>
    </lineage>
</organism>
<reference evidence="1 2" key="1">
    <citation type="submission" date="2019-08" db="EMBL/GenBank/DDBJ databases">
        <title>Draft genome for granaticin producer strain Streptomyces parvus C05.</title>
        <authorList>
            <person name="Gonzalez-Pimentel J.L."/>
        </authorList>
    </citation>
    <scope>NUCLEOTIDE SEQUENCE [LARGE SCALE GENOMIC DNA]</scope>
    <source>
        <strain evidence="1 2">C05</strain>
    </source>
</reference>
<comment type="caution">
    <text evidence="1">The sequence shown here is derived from an EMBL/GenBank/DDBJ whole genome shotgun (WGS) entry which is preliminary data.</text>
</comment>
<gene>
    <name evidence="1" type="ORF">FY004_19485</name>
</gene>
<dbReference type="EMBL" id="VSZQ01000101">
    <property type="protein sequence ID" value="TYR61197.1"/>
    <property type="molecule type" value="Genomic_DNA"/>
</dbReference>
<protein>
    <submittedName>
        <fullName evidence="1">Uncharacterized protein</fullName>
    </submittedName>
</protein>
<proteinExistence type="predicted"/>
<dbReference type="Proteomes" id="UP000323242">
    <property type="component" value="Unassembled WGS sequence"/>
</dbReference>
<dbReference type="AlphaFoldDB" id="A0A5D4J6S2"/>
<dbReference type="RefSeq" id="WP_148903298.1">
    <property type="nucleotide sequence ID" value="NZ_VSZQ01000101.1"/>
</dbReference>
<evidence type="ECO:0000313" key="1">
    <source>
        <dbReference type="EMBL" id="TYR61197.1"/>
    </source>
</evidence>
<accession>A0A5D4J6S2</accession>
<evidence type="ECO:0000313" key="2">
    <source>
        <dbReference type="Proteomes" id="UP000323242"/>
    </source>
</evidence>
<sequence>MMESSKKPLILIVDDKPEAEEGRAGVISALGLRATVKTPQEVTIADIQSASVVAVDEYLEWDESLHPDTPAFFPVDGLAVIRVLQRHAWANQVSPAFVLRSGELAKLGAALPAGIRESALATQHDLDWAFNKNDERESRRIVELAAATHSLRQVFAGATEWDGGAGWLKLKESEWSKLAMSQVDACRPPDGSVADYTAGSSWLRWFTQKILPYPSFLLSDLHTSLRLRLSLQSFENVIASDSDLSHLLRPFQYRGHLQDFCGRRWWRAGIEMLIDEIVADADWETSETEALSKRLSDLHGDELDFIEEAHPVVAIDSDYVESPWVIDSAEAVRLSPDLWPVFADEPWASIEDVQDDATLKALVAKEDRARI</sequence>
<name>A0A5D4J6S2_9ACTN</name>
<keyword evidence="2" id="KW-1185">Reference proteome</keyword>